<reference evidence="7 8" key="2">
    <citation type="journal article" date="2017" name="Front. Plant Sci.">
        <title>Gene Classification and Mining of Molecular Markers Useful in Red Clover (Trifolium pratense) Breeding.</title>
        <authorList>
            <person name="Istvanek J."/>
            <person name="Dluhosova J."/>
            <person name="Dluhos P."/>
            <person name="Patkova L."/>
            <person name="Nedelnik J."/>
            <person name="Repkova J."/>
        </authorList>
    </citation>
    <scope>NUCLEOTIDE SEQUENCE [LARGE SCALE GENOMIC DNA]</scope>
    <source>
        <strain evidence="8">cv. Tatra</strain>
        <tissue evidence="7">Young leaves</tissue>
    </source>
</reference>
<evidence type="ECO:0000256" key="1">
    <source>
        <dbReference type="ARBA" id="ARBA00004906"/>
    </source>
</evidence>
<feature type="domain" description="Cullin N-terminal" evidence="6">
    <location>
        <begin position="2"/>
        <end position="316"/>
    </location>
</feature>
<evidence type="ECO:0000256" key="5">
    <source>
        <dbReference type="ARBA" id="ARBA00022843"/>
    </source>
</evidence>
<evidence type="ECO:0000256" key="3">
    <source>
        <dbReference type="ARBA" id="ARBA00022499"/>
    </source>
</evidence>
<evidence type="ECO:0000313" key="8">
    <source>
        <dbReference type="Proteomes" id="UP000236291"/>
    </source>
</evidence>
<evidence type="ECO:0000259" key="6">
    <source>
        <dbReference type="Pfam" id="PF00888"/>
    </source>
</evidence>
<sequence>MVLLKDGDKLYFGIMTTLASEIRQISALIESAGDENFLEELNRKWMHHKVALGFVHDILLYMDRNFIKTTQGTKTIHEIGFSRWIDFVIGSKGIRDKLPITLVNLVLRERRGEVINTGLTGNIIKMLMDLGMPVYEKNFRKPFLADFEDFYGSESRELINSVDCRDYLMEAERRINEEWERVSDYLDPSCESKIISVVVKQMIENHMQTLVYMENSGLVNMLMDDKFEDLKRMYNLFSRTPSGLTVVKDAMTSFIQVTGEKLIMDPERLKYPEAFAQNLLDFKKKYDNVIAEAFNSDKLFQKVLNSAFEHFINLNAKYVFDLENSGLVPMFNGDKYVDLERMYNLFRSVPYGLVIVKDVMTSSIQYTGKQLIMNPKRLEDPEAFAQRLLDLKDKYEKVITRVFNSEEIFQNVLNSAFGYFINLNAESDFDLENSGLVCMFKGDKYVDLKILYNLFRSVPYGLVIVKDAMTSSIRATGKQLIMDPESLKDPEAFAQFLIDLKGKYDKVIEKAFNSDEIFQNVLNSAFEHVMTSFIRHTGKHLIMDPERLKDPVDLVQRLLDLKDKYDKAITLAFNNDMKFQNALNSAF</sequence>
<feature type="non-terminal residue" evidence="7">
    <location>
        <position position="587"/>
    </location>
</feature>
<dbReference type="ExpressionAtlas" id="A0A2K3LRR6">
    <property type="expression patterns" value="baseline"/>
</dbReference>
<dbReference type="InterPro" id="IPR045093">
    <property type="entry name" value="Cullin"/>
</dbReference>
<evidence type="ECO:0000313" key="7">
    <source>
        <dbReference type="EMBL" id="PNX81231.1"/>
    </source>
</evidence>
<dbReference type="AlphaFoldDB" id="A0A2K3LRR6"/>
<keyword evidence="3" id="KW-1017">Isopeptide bond</keyword>
<evidence type="ECO:0000256" key="2">
    <source>
        <dbReference type="ARBA" id="ARBA00006019"/>
    </source>
</evidence>
<reference evidence="7 8" key="1">
    <citation type="journal article" date="2014" name="Am. J. Bot.">
        <title>Genome assembly and annotation for red clover (Trifolium pratense; Fabaceae).</title>
        <authorList>
            <person name="Istvanek J."/>
            <person name="Jaros M."/>
            <person name="Krenek A."/>
            <person name="Repkova J."/>
        </authorList>
    </citation>
    <scope>NUCLEOTIDE SEQUENCE [LARGE SCALE GENOMIC DNA]</scope>
    <source>
        <strain evidence="8">cv. Tatra</strain>
        <tissue evidence="7">Young leaves</tissue>
    </source>
</reference>
<dbReference type="Proteomes" id="UP000236291">
    <property type="component" value="Unassembled WGS sequence"/>
</dbReference>
<accession>A0A2K3LRR6</accession>
<protein>
    <submittedName>
        <fullName evidence="7">Cullin-3a-like protein</fullName>
    </submittedName>
</protein>
<dbReference type="InterPro" id="IPR001373">
    <property type="entry name" value="Cullin_N"/>
</dbReference>
<dbReference type="GO" id="GO:0031625">
    <property type="term" value="F:ubiquitin protein ligase binding"/>
    <property type="evidence" value="ECO:0007669"/>
    <property type="project" value="InterPro"/>
</dbReference>
<dbReference type="EMBL" id="ASHM01039513">
    <property type="protein sequence ID" value="PNX81231.1"/>
    <property type="molecule type" value="Genomic_DNA"/>
</dbReference>
<dbReference type="GO" id="GO:0006511">
    <property type="term" value="P:ubiquitin-dependent protein catabolic process"/>
    <property type="evidence" value="ECO:0007669"/>
    <property type="project" value="InterPro"/>
</dbReference>
<dbReference type="PANTHER" id="PTHR11932">
    <property type="entry name" value="CULLIN"/>
    <property type="match status" value="1"/>
</dbReference>
<dbReference type="STRING" id="57577.A0A2K3LRR6"/>
<comment type="pathway">
    <text evidence="1">Protein modification; protein ubiquitination.</text>
</comment>
<feature type="domain" description="Cullin N-terminal" evidence="6">
    <location>
        <begin position="326"/>
        <end position="425"/>
    </location>
</feature>
<comment type="similarity">
    <text evidence="2">Belongs to the cullin family.</text>
</comment>
<comment type="caution">
    <text evidence="7">The sequence shown here is derived from an EMBL/GenBank/DDBJ whole genome shotgun (WGS) entry which is preliminary data.</text>
</comment>
<name>A0A2K3LRR6_TRIPR</name>
<proteinExistence type="inferred from homology"/>
<feature type="domain" description="Cullin N-terminal" evidence="6">
    <location>
        <begin position="436"/>
        <end position="530"/>
    </location>
</feature>
<keyword evidence="5" id="KW-0832">Ubl conjugation</keyword>
<dbReference type="Gene3D" id="1.20.1310.10">
    <property type="entry name" value="Cullin Repeats"/>
    <property type="match status" value="6"/>
</dbReference>
<dbReference type="SUPFAM" id="SSF74788">
    <property type="entry name" value="Cullin repeat-like"/>
    <property type="match status" value="4"/>
</dbReference>
<gene>
    <name evidence="7" type="ORF">L195_g037248</name>
</gene>
<keyword evidence="4" id="KW-0833">Ubl conjugation pathway</keyword>
<evidence type="ECO:0000256" key="4">
    <source>
        <dbReference type="ARBA" id="ARBA00022786"/>
    </source>
</evidence>
<dbReference type="Pfam" id="PF00888">
    <property type="entry name" value="Cullin"/>
    <property type="match status" value="3"/>
</dbReference>
<organism evidence="7 8">
    <name type="scientific">Trifolium pratense</name>
    <name type="common">Red clover</name>
    <dbReference type="NCBI Taxonomy" id="57577"/>
    <lineage>
        <taxon>Eukaryota</taxon>
        <taxon>Viridiplantae</taxon>
        <taxon>Streptophyta</taxon>
        <taxon>Embryophyta</taxon>
        <taxon>Tracheophyta</taxon>
        <taxon>Spermatophyta</taxon>
        <taxon>Magnoliopsida</taxon>
        <taxon>eudicotyledons</taxon>
        <taxon>Gunneridae</taxon>
        <taxon>Pentapetalae</taxon>
        <taxon>rosids</taxon>
        <taxon>fabids</taxon>
        <taxon>Fabales</taxon>
        <taxon>Fabaceae</taxon>
        <taxon>Papilionoideae</taxon>
        <taxon>50 kb inversion clade</taxon>
        <taxon>NPAAA clade</taxon>
        <taxon>Hologalegina</taxon>
        <taxon>IRL clade</taxon>
        <taxon>Trifolieae</taxon>
        <taxon>Trifolium</taxon>
    </lineage>
</organism>
<dbReference type="FunFam" id="1.20.1310.10:FF:000004">
    <property type="entry name" value="Cullin 4B"/>
    <property type="match status" value="1"/>
</dbReference>
<dbReference type="FunFam" id="1.20.1310.10:FF:000001">
    <property type="entry name" value="Cullin 3"/>
    <property type="match status" value="1"/>
</dbReference>
<dbReference type="InterPro" id="IPR016159">
    <property type="entry name" value="Cullin_repeat-like_dom_sf"/>
</dbReference>